<evidence type="ECO:0000313" key="1">
    <source>
        <dbReference type="EMBL" id="EXF80409.1"/>
    </source>
</evidence>
<comment type="caution">
    <text evidence="1">The sequence shown here is derived from an EMBL/GenBank/DDBJ whole genome shotgun (WGS) entry which is preliminary data.</text>
</comment>
<organism evidence="1 2">
    <name type="scientific">Colletotrichum fioriniae PJ7</name>
    <dbReference type="NCBI Taxonomy" id="1445577"/>
    <lineage>
        <taxon>Eukaryota</taxon>
        <taxon>Fungi</taxon>
        <taxon>Dikarya</taxon>
        <taxon>Ascomycota</taxon>
        <taxon>Pezizomycotina</taxon>
        <taxon>Sordariomycetes</taxon>
        <taxon>Hypocreomycetidae</taxon>
        <taxon>Glomerellales</taxon>
        <taxon>Glomerellaceae</taxon>
        <taxon>Colletotrichum</taxon>
        <taxon>Colletotrichum acutatum species complex</taxon>
    </lineage>
</organism>
<dbReference type="EMBL" id="JARH01000447">
    <property type="protein sequence ID" value="EXF80409.1"/>
    <property type="molecule type" value="Genomic_DNA"/>
</dbReference>
<accession>A0A010RR07</accession>
<keyword evidence="2" id="KW-1185">Reference proteome</keyword>
<dbReference type="Proteomes" id="UP000020467">
    <property type="component" value="Unassembled WGS sequence"/>
</dbReference>
<evidence type="ECO:0000313" key="2">
    <source>
        <dbReference type="Proteomes" id="UP000020467"/>
    </source>
</evidence>
<reference evidence="1 2" key="1">
    <citation type="submission" date="2014-02" db="EMBL/GenBank/DDBJ databases">
        <title>The genome sequence of Colletotrichum fioriniae PJ7.</title>
        <authorList>
            <person name="Baroncelli R."/>
            <person name="Thon M.R."/>
        </authorList>
    </citation>
    <scope>NUCLEOTIDE SEQUENCE [LARGE SCALE GENOMIC DNA]</scope>
    <source>
        <strain evidence="1 2">PJ7</strain>
    </source>
</reference>
<gene>
    <name evidence="1" type="ORF">CFIO01_12966</name>
</gene>
<sequence length="214" mass="23088">MTILTGCRGVGPSRTVSRKPANIRIIVEYPGPDWTSGREVVSSSVLLKSKSEDGYLQAGTPRQWYCFLTFALGYLHTQLTSSAGSGPLRLCLFSSMAQFMLGEAVLRSWCWWFGSHALRVGSGSLGQSGDAYCWTCVEGVDAATVSFTMGCFSLTIRHCTNDVARRSEASRARTSAITKLKHGAPPPTAALSAMQAVATHPQSNHIRSHYTPGP</sequence>
<dbReference type="HOGENOM" id="CLU_1288806_0_0_1"/>
<protein>
    <submittedName>
        <fullName evidence="1">Uncharacterized protein</fullName>
    </submittedName>
</protein>
<name>A0A010RR07_9PEZI</name>
<dbReference type="KEGG" id="cfj:CFIO01_12966"/>
<proteinExistence type="predicted"/>
<dbReference type="AlphaFoldDB" id="A0A010RR07"/>